<evidence type="ECO:0000259" key="5">
    <source>
        <dbReference type="PROSITE" id="PS50931"/>
    </source>
</evidence>
<dbReference type="PANTHER" id="PTHR30346:SF29">
    <property type="entry name" value="LYSR SUBSTRATE-BINDING"/>
    <property type="match status" value="1"/>
</dbReference>
<evidence type="ECO:0000313" key="6">
    <source>
        <dbReference type="EMBL" id="MBO2450104.1"/>
    </source>
</evidence>
<dbReference type="Gene3D" id="1.10.10.10">
    <property type="entry name" value="Winged helix-like DNA-binding domain superfamily/Winged helix DNA-binding domain"/>
    <property type="match status" value="1"/>
</dbReference>
<dbReference type="InterPro" id="IPR005119">
    <property type="entry name" value="LysR_subst-bd"/>
</dbReference>
<evidence type="ECO:0000256" key="1">
    <source>
        <dbReference type="ARBA" id="ARBA00009437"/>
    </source>
</evidence>
<dbReference type="Pfam" id="PF00126">
    <property type="entry name" value="HTH_1"/>
    <property type="match status" value="1"/>
</dbReference>
<evidence type="ECO:0000256" key="2">
    <source>
        <dbReference type="ARBA" id="ARBA00023015"/>
    </source>
</evidence>
<reference evidence="6" key="1">
    <citation type="submission" date="2021-03" db="EMBL/GenBank/DDBJ databases">
        <authorList>
            <person name="Kanchanasin P."/>
            <person name="Saeng-In P."/>
            <person name="Phongsopitanun W."/>
            <person name="Yuki M."/>
            <person name="Kudo T."/>
            <person name="Ohkuma M."/>
            <person name="Tanasupawat S."/>
        </authorList>
    </citation>
    <scope>NUCLEOTIDE SEQUENCE</scope>
    <source>
        <strain evidence="6">GKU 128</strain>
    </source>
</reference>
<dbReference type="Proteomes" id="UP000669179">
    <property type="component" value="Unassembled WGS sequence"/>
</dbReference>
<name>A0A939PHW2_9ACTN</name>
<feature type="domain" description="HTH lysR-type" evidence="5">
    <location>
        <begin position="1"/>
        <end position="58"/>
    </location>
</feature>
<keyword evidence="2" id="KW-0805">Transcription regulation</keyword>
<proteinExistence type="inferred from homology"/>
<dbReference type="PRINTS" id="PR00039">
    <property type="entry name" value="HTHLYSR"/>
</dbReference>
<dbReference type="GO" id="GO:0032993">
    <property type="term" value="C:protein-DNA complex"/>
    <property type="evidence" value="ECO:0007669"/>
    <property type="project" value="TreeGrafter"/>
</dbReference>
<dbReference type="PANTHER" id="PTHR30346">
    <property type="entry name" value="TRANSCRIPTIONAL DUAL REGULATOR HCAR-RELATED"/>
    <property type="match status" value="1"/>
</dbReference>
<dbReference type="AlphaFoldDB" id="A0A939PHW2"/>
<accession>A0A939PHW2</accession>
<keyword evidence="4" id="KW-0804">Transcription</keyword>
<evidence type="ECO:0000256" key="4">
    <source>
        <dbReference type="ARBA" id="ARBA00023163"/>
    </source>
</evidence>
<keyword evidence="7" id="KW-1185">Reference proteome</keyword>
<dbReference type="FunFam" id="1.10.10.10:FF:000001">
    <property type="entry name" value="LysR family transcriptional regulator"/>
    <property type="match status" value="1"/>
</dbReference>
<dbReference type="SUPFAM" id="SSF46785">
    <property type="entry name" value="Winged helix' DNA-binding domain"/>
    <property type="match status" value="1"/>
</dbReference>
<protein>
    <submittedName>
        <fullName evidence="6">LysR family transcriptional regulator</fullName>
    </submittedName>
</protein>
<dbReference type="Gene3D" id="3.40.190.10">
    <property type="entry name" value="Periplasmic binding protein-like II"/>
    <property type="match status" value="2"/>
</dbReference>
<sequence length="315" mass="33334">MNTIWLEAFREVAARGSLSAAGESLGYTQPAMSRHIAALENATGARLFDRLSRGVRLTEEGRSLLPYAEAMLERMNAAHEALAALRDLDAGRLRVGAFASADAELVPRALAAFHAAHPQIELSLVEANSSLQLGHLQDGRVDVAVISVYPDQTPDTGHLDLHRLLDDPLMVALAAGHRLGGGHVLRLAELASEHWIEGFPGSVESLIEACARVGFRPRIAFGAREWIAKQGFVAAGLGVALVPLLAARSIRPDIKLSPLDPDDAPVRTIYAATLRGATMAPPAIAFLNCLQEAARTIVAASSAACDGSSACDHLA</sequence>
<gene>
    <name evidence="6" type="ORF">J4573_23580</name>
</gene>
<dbReference type="CDD" id="cd08423">
    <property type="entry name" value="PBP2_LTTR_like_6"/>
    <property type="match status" value="1"/>
</dbReference>
<dbReference type="GO" id="GO:0003677">
    <property type="term" value="F:DNA binding"/>
    <property type="evidence" value="ECO:0007669"/>
    <property type="project" value="UniProtKB-KW"/>
</dbReference>
<comment type="similarity">
    <text evidence="1">Belongs to the LysR transcriptional regulatory family.</text>
</comment>
<organism evidence="6 7">
    <name type="scientific">Actinomadura barringtoniae</name>
    <dbReference type="NCBI Taxonomy" id="1427535"/>
    <lineage>
        <taxon>Bacteria</taxon>
        <taxon>Bacillati</taxon>
        <taxon>Actinomycetota</taxon>
        <taxon>Actinomycetes</taxon>
        <taxon>Streptosporangiales</taxon>
        <taxon>Thermomonosporaceae</taxon>
        <taxon>Actinomadura</taxon>
    </lineage>
</organism>
<dbReference type="InterPro" id="IPR000847">
    <property type="entry name" value="LysR_HTH_N"/>
</dbReference>
<evidence type="ECO:0000313" key="7">
    <source>
        <dbReference type="Proteomes" id="UP000669179"/>
    </source>
</evidence>
<dbReference type="SUPFAM" id="SSF53850">
    <property type="entry name" value="Periplasmic binding protein-like II"/>
    <property type="match status" value="1"/>
</dbReference>
<dbReference type="InterPro" id="IPR036388">
    <property type="entry name" value="WH-like_DNA-bd_sf"/>
</dbReference>
<keyword evidence="3" id="KW-0238">DNA-binding</keyword>
<dbReference type="PROSITE" id="PS50931">
    <property type="entry name" value="HTH_LYSR"/>
    <property type="match status" value="1"/>
</dbReference>
<dbReference type="EMBL" id="JAGEOJ010000009">
    <property type="protein sequence ID" value="MBO2450104.1"/>
    <property type="molecule type" value="Genomic_DNA"/>
</dbReference>
<dbReference type="Pfam" id="PF03466">
    <property type="entry name" value="LysR_substrate"/>
    <property type="match status" value="1"/>
</dbReference>
<dbReference type="GO" id="GO:0003700">
    <property type="term" value="F:DNA-binding transcription factor activity"/>
    <property type="evidence" value="ECO:0007669"/>
    <property type="project" value="InterPro"/>
</dbReference>
<dbReference type="InterPro" id="IPR036390">
    <property type="entry name" value="WH_DNA-bd_sf"/>
</dbReference>
<dbReference type="RefSeq" id="WP_208257970.1">
    <property type="nucleotide sequence ID" value="NZ_JAGEOJ010000009.1"/>
</dbReference>
<evidence type="ECO:0000256" key="3">
    <source>
        <dbReference type="ARBA" id="ARBA00023125"/>
    </source>
</evidence>
<comment type="caution">
    <text evidence="6">The sequence shown here is derived from an EMBL/GenBank/DDBJ whole genome shotgun (WGS) entry which is preliminary data.</text>
</comment>